<dbReference type="InterPro" id="IPR036734">
    <property type="entry name" value="Neur_chan_lig-bd_sf"/>
</dbReference>
<evidence type="ECO:0000256" key="4">
    <source>
        <dbReference type="ARBA" id="ARBA00022475"/>
    </source>
</evidence>
<dbReference type="PANTHER" id="PTHR18945">
    <property type="entry name" value="NEUROTRANSMITTER GATED ION CHANNEL"/>
    <property type="match status" value="1"/>
</dbReference>
<feature type="transmembrane region" description="Helical" evidence="11">
    <location>
        <begin position="243"/>
        <end position="260"/>
    </location>
</feature>
<sequence>MDWNSRGLAWLFLHVIFRSCFGLTSIDAILDNTIKRIPTQNVTRPLNVRLGFYLEHIGNFKSAEMSFDVDMYAYMSWRDHRLRHKKADPVLVNDHDIRKKLWLPDLYFANAKEAKVHEVTSPNFNMFIERDGTIAYSCRFTMSISCNLKLQNYPMDVQMCGIRILSYAYIAKQMNVEWFDAAPIRANPDIQLPEFEITNITAKYCKGDYRYAVTNEGFKYDNFSCLVGKIYLSRNMGYNLIQSYIPTGLIVVISWVSFWIDRRAVPARVTLSFTTLVSLTTLGNGLRYGLPMVDYAKAIDLWYGACMIFVFLALLEFAMVNSIMRKSAKYEQMAKNMAASKEPEKSEQDGNWNRRTMRNFVKRKSIAPPNGSPAKGEKRSKSITPKSPDASRKRYDSSELDELREDELEISDDDAKMWTKAVQRESPNHLTGLLVEPKEKDEQSKDAQNAHAVNRSVAEQAYATMSATFSRRAFHLDQTCRYLFPGTFLIFALVYWIYFLYHQKYAAMEEQLRD</sequence>
<keyword evidence="9 11" id="KW-0472">Membrane</keyword>
<dbReference type="InterPro" id="IPR036719">
    <property type="entry name" value="Neuro-gated_channel_TM_sf"/>
</dbReference>
<evidence type="ECO:0000259" key="14">
    <source>
        <dbReference type="Pfam" id="PF02932"/>
    </source>
</evidence>
<feature type="chain" id="PRO_5041485203" evidence="11">
    <location>
        <begin position="23"/>
        <end position="514"/>
    </location>
</feature>
<feature type="transmembrane region" description="Helical" evidence="11">
    <location>
        <begin position="269"/>
        <end position="290"/>
    </location>
</feature>
<keyword evidence="7 11" id="KW-1133">Transmembrane helix</keyword>
<evidence type="ECO:0000313" key="16">
    <source>
        <dbReference type="Proteomes" id="UP001177023"/>
    </source>
</evidence>
<dbReference type="InterPro" id="IPR006202">
    <property type="entry name" value="Neur_chan_lig-bd"/>
</dbReference>
<evidence type="ECO:0000256" key="10">
    <source>
        <dbReference type="ARBA" id="ARBA00023303"/>
    </source>
</evidence>
<dbReference type="Gene3D" id="1.20.58.390">
    <property type="entry name" value="Neurotransmitter-gated ion-channel transmembrane domain"/>
    <property type="match status" value="1"/>
</dbReference>
<keyword evidence="6 11" id="KW-0732">Signal</keyword>
<evidence type="ECO:0000256" key="9">
    <source>
        <dbReference type="ARBA" id="ARBA00023136"/>
    </source>
</evidence>
<keyword evidence="5 11" id="KW-0812">Transmembrane</keyword>
<evidence type="ECO:0000256" key="6">
    <source>
        <dbReference type="ARBA" id="ARBA00022729"/>
    </source>
</evidence>
<dbReference type="SUPFAM" id="SSF63712">
    <property type="entry name" value="Nicotinic receptor ligand binding domain-like"/>
    <property type="match status" value="1"/>
</dbReference>
<evidence type="ECO:0000256" key="5">
    <source>
        <dbReference type="ARBA" id="ARBA00022692"/>
    </source>
</evidence>
<dbReference type="Pfam" id="PF02932">
    <property type="entry name" value="Neur_chan_memb"/>
    <property type="match status" value="1"/>
</dbReference>
<dbReference type="InterPro" id="IPR006029">
    <property type="entry name" value="Neurotrans-gated_channel_TM"/>
</dbReference>
<feature type="region of interest" description="Disordered" evidence="12">
    <location>
        <begin position="359"/>
        <end position="400"/>
    </location>
</feature>
<evidence type="ECO:0000259" key="13">
    <source>
        <dbReference type="Pfam" id="PF02931"/>
    </source>
</evidence>
<keyword evidence="3 11" id="KW-0813">Transport</keyword>
<feature type="transmembrane region" description="Helical" evidence="11">
    <location>
        <begin position="302"/>
        <end position="323"/>
    </location>
</feature>
<feature type="domain" description="Neurotransmitter-gated ion-channel ligand-binding" evidence="13">
    <location>
        <begin position="35"/>
        <end position="203"/>
    </location>
</feature>
<dbReference type="CDD" id="cd18987">
    <property type="entry name" value="LGIC_ECD_anion"/>
    <property type="match status" value="1"/>
</dbReference>
<evidence type="ECO:0000256" key="3">
    <source>
        <dbReference type="ARBA" id="ARBA00022448"/>
    </source>
</evidence>
<comment type="similarity">
    <text evidence="11">Belongs to the ligand-gated ion channel (TC 1.A.9) family.</text>
</comment>
<feature type="signal peptide" evidence="11">
    <location>
        <begin position="1"/>
        <end position="22"/>
    </location>
</feature>
<dbReference type="Pfam" id="PF02931">
    <property type="entry name" value="Neur_chan_LBD"/>
    <property type="match status" value="1"/>
</dbReference>
<evidence type="ECO:0000256" key="2">
    <source>
        <dbReference type="ARBA" id="ARBA00004236"/>
    </source>
</evidence>
<dbReference type="PRINTS" id="PR00253">
    <property type="entry name" value="GABAARECEPTR"/>
</dbReference>
<dbReference type="GO" id="GO:0005886">
    <property type="term" value="C:plasma membrane"/>
    <property type="evidence" value="ECO:0007669"/>
    <property type="project" value="UniProtKB-SubCell"/>
</dbReference>
<dbReference type="PRINTS" id="PR00252">
    <property type="entry name" value="NRIONCHANNEL"/>
</dbReference>
<dbReference type="GO" id="GO:0005230">
    <property type="term" value="F:extracellular ligand-gated monoatomic ion channel activity"/>
    <property type="evidence" value="ECO:0007669"/>
    <property type="project" value="InterPro"/>
</dbReference>
<organism evidence="15 16">
    <name type="scientific">Mesorhabditis spiculigera</name>
    <dbReference type="NCBI Taxonomy" id="96644"/>
    <lineage>
        <taxon>Eukaryota</taxon>
        <taxon>Metazoa</taxon>
        <taxon>Ecdysozoa</taxon>
        <taxon>Nematoda</taxon>
        <taxon>Chromadorea</taxon>
        <taxon>Rhabditida</taxon>
        <taxon>Rhabditina</taxon>
        <taxon>Rhabditomorpha</taxon>
        <taxon>Rhabditoidea</taxon>
        <taxon>Rhabditidae</taxon>
        <taxon>Mesorhabditinae</taxon>
        <taxon>Mesorhabditis</taxon>
    </lineage>
</organism>
<evidence type="ECO:0000256" key="7">
    <source>
        <dbReference type="ARBA" id="ARBA00022989"/>
    </source>
</evidence>
<dbReference type="InterPro" id="IPR006201">
    <property type="entry name" value="Neur_channel"/>
</dbReference>
<evidence type="ECO:0000256" key="12">
    <source>
        <dbReference type="SAM" id="MobiDB-lite"/>
    </source>
</evidence>
<proteinExistence type="inferred from homology"/>
<name>A0AA36G946_9BILA</name>
<dbReference type="AlphaFoldDB" id="A0AA36G946"/>
<dbReference type="FunFam" id="2.70.170.10:FF:000051">
    <property type="entry name" value="Ligand-Gated ion Channel"/>
    <property type="match status" value="1"/>
</dbReference>
<dbReference type="InterPro" id="IPR006028">
    <property type="entry name" value="GABAA/Glycine_rcpt"/>
</dbReference>
<feature type="domain" description="Neurotransmitter-gated ion-channel transmembrane" evidence="14">
    <location>
        <begin position="244"/>
        <end position="496"/>
    </location>
</feature>
<keyword evidence="8 11" id="KW-0406">Ion transport</keyword>
<dbReference type="SUPFAM" id="SSF90112">
    <property type="entry name" value="Neurotransmitter-gated ion-channel transmembrane pore"/>
    <property type="match status" value="1"/>
</dbReference>
<gene>
    <name evidence="15" type="ORF">MSPICULIGERA_LOCUS18357</name>
</gene>
<dbReference type="GO" id="GO:0004888">
    <property type="term" value="F:transmembrane signaling receptor activity"/>
    <property type="evidence" value="ECO:0007669"/>
    <property type="project" value="InterPro"/>
</dbReference>
<dbReference type="InterPro" id="IPR018000">
    <property type="entry name" value="Neurotransmitter_ion_chnl_CS"/>
</dbReference>
<dbReference type="InterPro" id="IPR038050">
    <property type="entry name" value="Neuro_actylchol_rec"/>
</dbReference>
<dbReference type="NCBIfam" id="TIGR00860">
    <property type="entry name" value="LIC"/>
    <property type="match status" value="1"/>
</dbReference>
<evidence type="ECO:0000313" key="15">
    <source>
        <dbReference type="EMBL" id="CAJ0580156.1"/>
    </source>
</evidence>
<dbReference type="CDD" id="cd19049">
    <property type="entry name" value="LGIC_TM_anion"/>
    <property type="match status" value="1"/>
</dbReference>
<evidence type="ECO:0000256" key="1">
    <source>
        <dbReference type="ARBA" id="ARBA00004141"/>
    </source>
</evidence>
<keyword evidence="16" id="KW-1185">Reference proteome</keyword>
<evidence type="ECO:0000256" key="11">
    <source>
        <dbReference type="RuleBase" id="RU000687"/>
    </source>
</evidence>
<reference evidence="15" key="1">
    <citation type="submission" date="2023-06" db="EMBL/GenBank/DDBJ databases">
        <authorList>
            <person name="Delattre M."/>
        </authorList>
    </citation>
    <scope>NUCLEOTIDE SEQUENCE</scope>
    <source>
        <strain evidence="15">AF72</strain>
    </source>
</reference>
<comment type="subcellular location">
    <subcellularLocation>
        <location evidence="2">Cell membrane</location>
    </subcellularLocation>
    <subcellularLocation>
        <location evidence="1">Membrane</location>
        <topology evidence="1">Multi-pass membrane protein</topology>
    </subcellularLocation>
</comment>
<feature type="transmembrane region" description="Helical" evidence="11">
    <location>
        <begin position="482"/>
        <end position="501"/>
    </location>
</feature>
<accession>A0AA36G946</accession>
<keyword evidence="10 11" id="KW-0407">Ion channel</keyword>
<feature type="non-terminal residue" evidence="15">
    <location>
        <position position="1"/>
    </location>
</feature>
<dbReference type="Proteomes" id="UP001177023">
    <property type="component" value="Unassembled WGS sequence"/>
</dbReference>
<dbReference type="EMBL" id="CATQJA010002659">
    <property type="protein sequence ID" value="CAJ0580156.1"/>
    <property type="molecule type" value="Genomic_DNA"/>
</dbReference>
<dbReference type="Gene3D" id="2.70.170.10">
    <property type="entry name" value="Neurotransmitter-gated ion-channel ligand-binding domain"/>
    <property type="match status" value="1"/>
</dbReference>
<dbReference type="PROSITE" id="PS00236">
    <property type="entry name" value="NEUROTR_ION_CHANNEL"/>
    <property type="match status" value="1"/>
</dbReference>
<keyword evidence="4" id="KW-1003">Cell membrane</keyword>
<evidence type="ECO:0000256" key="8">
    <source>
        <dbReference type="ARBA" id="ARBA00023065"/>
    </source>
</evidence>
<comment type="caution">
    <text evidence="15">The sequence shown here is derived from an EMBL/GenBank/DDBJ whole genome shotgun (WGS) entry which is preliminary data.</text>
</comment>
<protein>
    <submittedName>
        <fullName evidence="15">Uncharacterized protein</fullName>
    </submittedName>
</protein>